<accession>A0A9P9AQL5</accession>
<proteinExistence type="predicted"/>
<dbReference type="EMBL" id="JAGPYM010000010">
    <property type="protein sequence ID" value="KAH6889848.1"/>
    <property type="molecule type" value="Genomic_DNA"/>
</dbReference>
<evidence type="ECO:0000313" key="3">
    <source>
        <dbReference type="Proteomes" id="UP000777438"/>
    </source>
</evidence>
<name>A0A9P9AQL5_9HYPO</name>
<keyword evidence="1" id="KW-1133">Transmembrane helix</keyword>
<evidence type="ECO:0000313" key="2">
    <source>
        <dbReference type="EMBL" id="KAH6889848.1"/>
    </source>
</evidence>
<evidence type="ECO:0000256" key="1">
    <source>
        <dbReference type="SAM" id="Phobius"/>
    </source>
</evidence>
<feature type="transmembrane region" description="Helical" evidence="1">
    <location>
        <begin position="6"/>
        <end position="22"/>
    </location>
</feature>
<keyword evidence="1" id="KW-0472">Membrane</keyword>
<keyword evidence="1" id="KW-0812">Transmembrane</keyword>
<gene>
    <name evidence="2" type="ORF">B0T10DRAFT_561427</name>
</gene>
<reference evidence="2 3" key="1">
    <citation type="journal article" date="2021" name="Nat. Commun.">
        <title>Genetic determinants of endophytism in the Arabidopsis root mycobiome.</title>
        <authorList>
            <person name="Mesny F."/>
            <person name="Miyauchi S."/>
            <person name="Thiergart T."/>
            <person name="Pickel B."/>
            <person name="Atanasova L."/>
            <person name="Karlsson M."/>
            <person name="Huettel B."/>
            <person name="Barry K.W."/>
            <person name="Haridas S."/>
            <person name="Chen C."/>
            <person name="Bauer D."/>
            <person name="Andreopoulos W."/>
            <person name="Pangilinan J."/>
            <person name="LaButti K."/>
            <person name="Riley R."/>
            <person name="Lipzen A."/>
            <person name="Clum A."/>
            <person name="Drula E."/>
            <person name="Henrissat B."/>
            <person name="Kohler A."/>
            <person name="Grigoriev I.V."/>
            <person name="Martin F.M."/>
            <person name="Hacquard S."/>
        </authorList>
    </citation>
    <scope>NUCLEOTIDE SEQUENCE [LARGE SCALE GENOMIC DNA]</scope>
    <source>
        <strain evidence="2 3">MPI-CAGE-CH-0241</strain>
    </source>
</reference>
<dbReference type="Proteomes" id="UP000777438">
    <property type="component" value="Unassembled WGS sequence"/>
</dbReference>
<dbReference type="AlphaFoldDB" id="A0A9P9AQL5"/>
<comment type="caution">
    <text evidence="2">The sequence shown here is derived from an EMBL/GenBank/DDBJ whole genome shotgun (WGS) entry which is preliminary data.</text>
</comment>
<dbReference type="OrthoDB" id="4922812at2759"/>
<organism evidence="2 3">
    <name type="scientific">Thelonectria olida</name>
    <dbReference type="NCBI Taxonomy" id="1576542"/>
    <lineage>
        <taxon>Eukaryota</taxon>
        <taxon>Fungi</taxon>
        <taxon>Dikarya</taxon>
        <taxon>Ascomycota</taxon>
        <taxon>Pezizomycotina</taxon>
        <taxon>Sordariomycetes</taxon>
        <taxon>Hypocreomycetidae</taxon>
        <taxon>Hypocreales</taxon>
        <taxon>Nectriaceae</taxon>
        <taxon>Thelonectria</taxon>
    </lineage>
</organism>
<sequence length="251" mass="27886">MQRIQSPISLFIILAYVTVFLYHTRHSVPVYQAKFRKSSPLPLIIHIAAGLFEAIRYHICESMGPVSSPDIFDFVACLAQSLTSLMLAKKAMRGDKTTRPSYQAPGFVRPVLSTLAFIHGDAGMHRASVKLLNGYLYVRVYIFLAEGSGLNKTYSYSTIYAQSIFLASVLAFYESGLPGGLPGYLVLVGVLTTLNRASSEQMRSISRNGGPAVKKKVIRLLHWIGLAELDTIKKFSNDSQVPKKIEDEYMQ</sequence>
<protein>
    <submittedName>
        <fullName evidence="2">Uncharacterized protein</fullName>
    </submittedName>
</protein>
<keyword evidence="3" id="KW-1185">Reference proteome</keyword>